<dbReference type="InterPro" id="IPR006913">
    <property type="entry name" value="CENP-V/GFA"/>
</dbReference>
<dbReference type="RefSeq" id="WP_192730100.1">
    <property type="nucleotide sequence ID" value="NZ_BAAAVL010000013.1"/>
</dbReference>
<keyword evidence="4" id="KW-0456">Lyase</keyword>
<evidence type="ECO:0000256" key="4">
    <source>
        <dbReference type="ARBA" id="ARBA00023239"/>
    </source>
</evidence>
<gene>
    <name evidence="6" type="ORF">H4W29_003575</name>
</gene>
<dbReference type="EMBL" id="JADBEC010000001">
    <property type="protein sequence ID" value="MBE1506394.1"/>
    <property type="molecule type" value="Genomic_DNA"/>
</dbReference>
<evidence type="ECO:0000256" key="3">
    <source>
        <dbReference type="ARBA" id="ARBA00022833"/>
    </source>
</evidence>
<name>A0ABR9IT83_RHIVS</name>
<evidence type="ECO:0000313" key="6">
    <source>
        <dbReference type="EMBL" id="MBE1506394.1"/>
    </source>
</evidence>
<accession>A0ABR9IT83</accession>
<dbReference type="PANTHER" id="PTHR33337:SF40">
    <property type="entry name" value="CENP-V_GFA DOMAIN-CONTAINING PROTEIN-RELATED"/>
    <property type="match status" value="1"/>
</dbReference>
<reference evidence="6 7" key="1">
    <citation type="submission" date="2020-10" db="EMBL/GenBank/DDBJ databases">
        <title>Sequencing the genomes of 1000 actinobacteria strains.</title>
        <authorList>
            <person name="Klenk H.-P."/>
        </authorList>
    </citation>
    <scope>NUCLEOTIDE SEQUENCE [LARGE SCALE GENOMIC DNA]</scope>
    <source>
        <strain evidence="6 7">DSM 7307</strain>
    </source>
</reference>
<proteinExistence type="inferred from homology"/>
<comment type="caution">
    <text evidence="6">The sequence shown here is derived from an EMBL/GenBank/DDBJ whole genome shotgun (WGS) entry which is preliminary data.</text>
</comment>
<feature type="domain" description="CENP-V/GFA" evidence="5">
    <location>
        <begin position="2"/>
        <end position="120"/>
    </location>
</feature>
<dbReference type="PANTHER" id="PTHR33337">
    <property type="entry name" value="GFA DOMAIN-CONTAINING PROTEIN"/>
    <property type="match status" value="1"/>
</dbReference>
<evidence type="ECO:0000313" key="7">
    <source>
        <dbReference type="Proteomes" id="UP000620262"/>
    </source>
</evidence>
<comment type="similarity">
    <text evidence="1">Belongs to the Gfa family.</text>
</comment>
<dbReference type="Pfam" id="PF04828">
    <property type="entry name" value="GFA"/>
    <property type="match status" value="1"/>
</dbReference>
<protein>
    <recommendedName>
        <fullName evidence="5">CENP-V/GFA domain-containing protein</fullName>
    </recommendedName>
</protein>
<evidence type="ECO:0000256" key="1">
    <source>
        <dbReference type="ARBA" id="ARBA00005495"/>
    </source>
</evidence>
<dbReference type="InterPro" id="IPR011057">
    <property type="entry name" value="Mss4-like_sf"/>
</dbReference>
<dbReference type="Proteomes" id="UP000620262">
    <property type="component" value="Unassembled WGS sequence"/>
</dbReference>
<dbReference type="Gene3D" id="3.90.1590.10">
    <property type="entry name" value="glutathione-dependent formaldehyde- activating enzyme (gfa)"/>
    <property type="match status" value="1"/>
</dbReference>
<dbReference type="SUPFAM" id="SSF51316">
    <property type="entry name" value="Mss4-like"/>
    <property type="match status" value="1"/>
</dbReference>
<keyword evidence="2" id="KW-0479">Metal-binding</keyword>
<dbReference type="PROSITE" id="PS51891">
    <property type="entry name" value="CENP_V_GFA"/>
    <property type="match status" value="1"/>
</dbReference>
<keyword evidence="7" id="KW-1185">Reference proteome</keyword>
<organism evidence="6 7">
    <name type="scientific">Rhizobium viscosum</name>
    <name type="common">Arthrobacter viscosus</name>
    <dbReference type="NCBI Taxonomy" id="1673"/>
    <lineage>
        <taxon>Bacteria</taxon>
        <taxon>Pseudomonadati</taxon>
        <taxon>Pseudomonadota</taxon>
        <taxon>Alphaproteobacteria</taxon>
        <taxon>Hyphomicrobiales</taxon>
        <taxon>Rhizobiaceae</taxon>
        <taxon>Rhizobium/Agrobacterium group</taxon>
        <taxon>Rhizobium</taxon>
    </lineage>
</organism>
<sequence>MAEARCSCGALKLALPDKPSAVIACHCIECQRRTGAPFGAGAFYPAEAVSVFGTARQYTRAAASGGKVHSYFCENCGSSVYWKADNLPSMIGVALGTMTGMSQFPAPAKSIFEQSKHHWVQIEGVGEHFQQGSTIRQSS</sequence>
<evidence type="ECO:0000256" key="2">
    <source>
        <dbReference type="ARBA" id="ARBA00022723"/>
    </source>
</evidence>
<keyword evidence="3" id="KW-0862">Zinc</keyword>
<evidence type="ECO:0000259" key="5">
    <source>
        <dbReference type="PROSITE" id="PS51891"/>
    </source>
</evidence>